<comment type="subcellular location">
    <subcellularLocation>
        <location evidence="1">Cell membrane</location>
    </subcellularLocation>
</comment>
<dbReference type="SUPFAM" id="SSF53448">
    <property type="entry name" value="Nucleotide-diphospho-sugar transferases"/>
    <property type="match status" value="1"/>
</dbReference>
<dbReference type="InterPro" id="IPR001173">
    <property type="entry name" value="Glyco_trans_2-like"/>
</dbReference>
<feature type="compositionally biased region" description="Basic and acidic residues" evidence="6">
    <location>
        <begin position="7"/>
        <end position="31"/>
    </location>
</feature>
<name>A0A328A863_9CAUL</name>
<keyword evidence="7" id="KW-1133">Transmembrane helix</keyword>
<dbReference type="AlphaFoldDB" id="A0A328A863"/>
<feature type="domain" description="Glycosyltransferase 2-like" evidence="8">
    <location>
        <begin position="87"/>
        <end position="254"/>
    </location>
</feature>
<proteinExistence type="predicted"/>
<evidence type="ECO:0000256" key="4">
    <source>
        <dbReference type="ARBA" id="ARBA00022679"/>
    </source>
</evidence>
<dbReference type="Pfam" id="PF00535">
    <property type="entry name" value="Glycos_transf_2"/>
    <property type="match status" value="1"/>
</dbReference>
<protein>
    <submittedName>
        <fullName evidence="9">Succinoglycan biosynthesis protein exoa</fullName>
    </submittedName>
</protein>
<feature type="transmembrane region" description="Helical" evidence="7">
    <location>
        <begin position="351"/>
        <end position="367"/>
    </location>
</feature>
<dbReference type="Proteomes" id="UP000249725">
    <property type="component" value="Unassembled WGS sequence"/>
</dbReference>
<dbReference type="GO" id="GO:0005886">
    <property type="term" value="C:plasma membrane"/>
    <property type="evidence" value="ECO:0007669"/>
    <property type="project" value="UniProtKB-SubCell"/>
</dbReference>
<evidence type="ECO:0000313" key="10">
    <source>
        <dbReference type="Proteomes" id="UP000249725"/>
    </source>
</evidence>
<gene>
    <name evidence="9" type="ORF">DJ018_18285</name>
</gene>
<keyword evidence="3" id="KW-0328">Glycosyltransferase</keyword>
<evidence type="ECO:0000256" key="1">
    <source>
        <dbReference type="ARBA" id="ARBA00004236"/>
    </source>
</evidence>
<dbReference type="PANTHER" id="PTHR43646:SF2">
    <property type="entry name" value="GLYCOSYLTRANSFERASE 2-LIKE DOMAIN-CONTAINING PROTEIN"/>
    <property type="match status" value="1"/>
</dbReference>
<dbReference type="CDD" id="cd02525">
    <property type="entry name" value="Succinoglycan_BP_ExoA"/>
    <property type="match status" value="1"/>
</dbReference>
<dbReference type="PANTHER" id="PTHR43646">
    <property type="entry name" value="GLYCOSYLTRANSFERASE"/>
    <property type="match status" value="1"/>
</dbReference>
<evidence type="ECO:0000256" key="3">
    <source>
        <dbReference type="ARBA" id="ARBA00022676"/>
    </source>
</evidence>
<dbReference type="InterPro" id="IPR029044">
    <property type="entry name" value="Nucleotide-diphossugar_trans"/>
</dbReference>
<organism evidence="9 10">
    <name type="scientific">Phenylobacterium deserti</name>
    <dbReference type="NCBI Taxonomy" id="1914756"/>
    <lineage>
        <taxon>Bacteria</taxon>
        <taxon>Pseudomonadati</taxon>
        <taxon>Pseudomonadota</taxon>
        <taxon>Alphaproteobacteria</taxon>
        <taxon>Caulobacterales</taxon>
        <taxon>Caulobacteraceae</taxon>
        <taxon>Phenylobacterium</taxon>
    </lineage>
</organism>
<evidence type="ECO:0000256" key="5">
    <source>
        <dbReference type="ARBA" id="ARBA00023136"/>
    </source>
</evidence>
<dbReference type="RefSeq" id="WP_111516429.1">
    <property type="nucleotide sequence ID" value="NZ_QFYR01000006.1"/>
</dbReference>
<keyword evidence="10" id="KW-1185">Reference proteome</keyword>
<evidence type="ECO:0000256" key="6">
    <source>
        <dbReference type="SAM" id="MobiDB-lite"/>
    </source>
</evidence>
<sequence>MLSPRPGGERGPRKPARGDAEALSPKGEERSFAPADEAALETPGPGAGGWEPLSIESFIRLPDTELKVDAPAREASLEPAAAKRALVVIPALNEAPIIEKVIARILDDDHLVDPLVLVADGGSTDGTREIVRDIAIHDRRVRLVDNPGRLQSAGMNQAVRALAGDRPWVVRVDAHADYPRNYVSTLVSEALRTGAASVVVSMDTVGEDWFQRAVAAAQNSVLGTGGSAHRLASEGQWVDHGHHALFRRESYEAIGGYDESFSHNEDAELDLRLAKQGGRIWLTDKLRIGYHPRNTPGALARQYFNYGKGRARTVLKHHTALKIRQAVPLAIAPAVASLLLAPFFWAFAIPALLWACAAIGFGLVLGVRQRDSAAAFAGPAAMIMHLAWSAGFWVQLVRGEPLPKIVPPARGA</sequence>
<evidence type="ECO:0000256" key="7">
    <source>
        <dbReference type="SAM" id="Phobius"/>
    </source>
</evidence>
<keyword evidence="7" id="KW-0812">Transmembrane</keyword>
<comment type="caution">
    <text evidence="9">The sequence shown here is derived from an EMBL/GenBank/DDBJ whole genome shotgun (WGS) entry which is preliminary data.</text>
</comment>
<dbReference type="GO" id="GO:0016757">
    <property type="term" value="F:glycosyltransferase activity"/>
    <property type="evidence" value="ECO:0007669"/>
    <property type="project" value="UniProtKB-KW"/>
</dbReference>
<dbReference type="EMBL" id="QFYR01000006">
    <property type="protein sequence ID" value="RAK50700.1"/>
    <property type="molecule type" value="Genomic_DNA"/>
</dbReference>
<keyword evidence="4" id="KW-0808">Transferase</keyword>
<accession>A0A328A863</accession>
<keyword evidence="5 7" id="KW-0472">Membrane</keyword>
<keyword evidence="2" id="KW-1003">Cell membrane</keyword>
<feature type="transmembrane region" description="Helical" evidence="7">
    <location>
        <begin position="374"/>
        <end position="394"/>
    </location>
</feature>
<evidence type="ECO:0000313" key="9">
    <source>
        <dbReference type="EMBL" id="RAK50700.1"/>
    </source>
</evidence>
<feature type="region of interest" description="Disordered" evidence="6">
    <location>
        <begin position="1"/>
        <end position="51"/>
    </location>
</feature>
<evidence type="ECO:0000256" key="2">
    <source>
        <dbReference type="ARBA" id="ARBA00022475"/>
    </source>
</evidence>
<dbReference type="OrthoDB" id="8416156at2"/>
<evidence type="ECO:0000259" key="8">
    <source>
        <dbReference type="Pfam" id="PF00535"/>
    </source>
</evidence>
<reference evidence="10" key="1">
    <citation type="submission" date="2018-05" db="EMBL/GenBank/DDBJ databases">
        <authorList>
            <person name="Li X."/>
        </authorList>
    </citation>
    <scope>NUCLEOTIDE SEQUENCE [LARGE SCALE GENOMIC DNA]</scope>
    <source>
        <strain evidence="10">YIM 73061</strain>
    </source>
</reference>
<dbReference type="Gene3D" id="3.90.550.10">
    <property type="entry name" value="Spore Coat Polysaccharide Biosynthesis Protein SpsA, Chain A"/>
    <property type="match status" value="1"/>
</dbReference>